<dbReference type="Proteomes" id="UP001230496">
    <property type="component" value="Chromosome"/>
</dbReference>
<keyword evidence="3" id="KW-0540">Nuclease</keyword>
<evidence type="ECO:0000313" key="3">
    <source>
        <dbReference type="EMBL" id="WMN12331.1"/>
    </source>
</evidence>
<protein>
    <submittedName>
        <fullName evidence="3">Endonuclease/exonuclease/phosphatase family protein</fullName>
    </submittedName>
</protein>
<organism evidence="3 4">
    <name type="scientific">Marivirga salinarum</name>
    <dbReference type="NCBI Taxonomy" id="3059078"/>
    <lineage>
        <taxon>Bacteria</taxon>
        <taxon>Pseudomonadati</taxon>
        <taxon>Bacteroidota</taxon>
        <taxon>Cytophagia</taxon>
        <taxon>Cytophagales</taxon>
        <taxon>Marivirgaceae</taxon>
        <taxon>Marivirga</taxon>
    </lineage>
</organism>
<dbReference type="RefSeq" id="WP_308350306.1">
    <property type="nucleotide sequence ID" value="NZ_CP129971.1"/>
</dbReference>
<proteinExistence type="predicted"/>
<feature type="domain" description="Endonuclease/exonuclease/phosphatase" evidence="2">
    <location>
        <begin position="15"/>
        <end position="123"/>
    </location>
</feature>
<keyword evidence="3" id="KW-0378">Hydrolase</keyword>
<keyword evidence="3" id="KW-0255">Endonuclease</keyword>
<dbReference type="EMBL" id="CP129971">
    <property type="protein sequence ID" value="WMN12331.1"/>
    <property type="molecule type" value="Genomic_DNA"/>
</dbReference>
<evidence type="ECO:0000256" key="1">
    <source>
        <dbReference type="SAM" id="MobiDB-lite"/>
    </source>
</evidence>
<reference evidence="3 4" key="1">
    <citation type="submission" date="2023-08" db="EMBL/GenBank/DDBJ databases">
        <title>Comparative genomics and taxonomic characterization of three novel marine species of genus Marivirga.</title>
        <authorList>
            <person name="Muhammad N."/>
            <person name="Kim S.-G."/>
        </authorList>
    </citation>
    <scope>NUCLEOTIDE SEQUENCE [LARGE SCALE GENOMIC DNA]</scope>
    <source>
        <strain evidence="3 4">BDSF4-3</strain>
    </source>
</reference>
<keyword evidence="4" id="KW-1185">Reference proteome</keyword>
<feature type="compositionally biased region" description="Basic and acidic residues" evidence="1">
    <location>
        <begin position="150"/>
        <end position="161"/>
    </location>
</feature>
<name>A0AA51RBK3_9BACT</name>
<sequence length="161" mass="18415">MKQNIKLDNRLIKLYAIHPEPPVPSQNPKSTARDAEILLVGQKTKADQMPTIVAGDLNDVAWSYTSELFLKISGLLDPRRGRGLFSSFHAKHWYARWPLDHVFCSGHFRLQKMKRMGSIGSDHFPILLQLHLAKTDDDSDELEVTEEEKELSNEKIEYGTD</sequence>
<dbReference type="SUPFAM" id="SSF56219">
    <property type="entry name" value="DNase I-like"/>
    <property type="match status" value="1"/>
</dbReference>
<dbReference type="Gene3D" id="3.60.10.10">
    <property type="entry name" value="Endonuclease/exonuclease/phosphatase"/>
    <property type="match status" value="1"/>
</dbReference>
<dbReference type="GO" id="GO:0004519">
    <property type="term" value="F:endonuclease activity"/>
    <property type="evidence" value="ECO:0007669"/>
    <property type="project" value="UniProtKB-KW"/>
</dbReference>
<dbReference type="AlphaFoldDB" id="A0AA51RBK3"/>
<dbReference type="InterPro" id="IPR036691">
    <property type="entry name" value="Endo/exonu/phosph_ase_sf"/>
</dbReference>
<dbReference type="Pfam" id="PF03372">
    <property type="entry name" value="Exo_endo_phos"/>
    <property type="match status" value="1"/>
</dbReference>
<feature type="region of interest" description="Disordered" evidence="1">
    <location>
        <begin position="138"/>
        <end position="161"/>
    </location>
</feature>
<evidence type="ECO:0000313" key="4">
    <source>
        <dbReference type="Proteomes" id="UP001230496"/>
    </source>
</evidence>
<dbReference type="KEGG" id="msaa:QYS49_33260"/>
<evidence type="ECO:0000259" key="2">
    <source>
        <dbReference type="Pfam" id="PF03372"/>
    </source>
</evidence>
<dbReference type="InterPro" id="IPR005135">
    <property type="entry name" value="Endo/exonuclease/phosphatase"/>
</dbReference>
<gene>
    <name evidence="3" type="ORF">QYS49_33260</name>
</gene>
<accession>A0AA51RBK3</accession>
<feature type="compositionally biased region" description="Acidic residues" evidence="1">
    <location>
        <begin position="138"/>
        <end position="149"/>
    </location>
</feature>